<dbReference type="AlphaFoldDB" id="A0A0A9CF94"/>
<feature type="region of interest" description="Disordered" evidence="1">
    <location>
        <begin position="60"/>
        <end position="88"/>
    </location>
</feature>
<reference evidence="2" key="1">
    <citation type="submission" date="2014-09" db="EMBL/GenBank/DDBJ databases">
        <authorList>
            <person name="Magalhaes I.L.F."/>
            <person name="Oliveira U."/>
            <person name="Santos F.R."/>
            <person name="Vidigal T.H.D.A."/>
            <person name="Brescovit A.D."/>
            <person name="Santos A.J."/>
        </authorList>
    </citation>
    <scope>NUCLEOTIDE SEQUENCE</scope>
    <source>
        <tissue evidence="2">Shoot tissue taken approximately 20 cm above the soil surface</tissue>
    </source>
</reference>
<name>A0A0A9CF94_ARUDO</name>
<reference evidence="2" key="2">
    <citation type="journal article" date="2015" name="Data Brief">
        <title>Shoot transcriptome of the giant reed, Arundo donax.</title>
        <authorList>
            <person name="Barrero R.A."/>
            <person name="Guerrero F.D."/>
            <person name="Moolhuijzen P."/>
            <person name="Goolsby J.A."/>
            <person name="Tidwell J."/>
            <person name="Bellgard S.E."/>
            <person name="Bellgard M.I."/>
        </authorList>
    </citation>
    <scope>NUCLEOTIDE SEQUENCE</scope>
    <source>
        <tissue evidence="2">Shoot tissue taken approximately 20 cm above the soil surface</tissue>
    </source>
</reference>
<evidence type="ECO:0000256" key="1">
    <source>
        <dbReference type="SAM" id="MobiDB-lite"/>
    </source>
</evidence>
<sequence length="88" mass="9514">MLGIMAGHPHLIPWDAELELQSLGRLVGVRGVIRRAVTNHLEEDRMLKELVRHGLHVALDDDGAGTTGRPPAWGARARHGGLLQGASE</sequence>
<organism evidence="2">
    <name type="scientific">Arundo donax</name>
    <name type="common">Giant reed</name>
    <name type="synonym">Donax arundinaceus</name>
    <dbReference type="NCBI Taxonomy" id="35708"/>
    <lineage>
        <taxon>Eukaryota</taxon>
        <taxon>Viridiplantae</taxon>
        <taxon>Streptophyta</taxon>
        <taxon>Embryophyta</taxon>
        <taxon>Tracheophyta</taxon>
        <taxon>Spermatophyta</taxon>
        <taxon>Magnoliopsida</taxon>
        <taxon>Liliopsida</taxon>
        <taxon>Poales</taxon>
        <taxon>Poaceae</taxon>
        <taxon>PACMAD clade</taxon>
        <taxon>Arundinoideae</taxon>
        <taxon>Arundineae</taxon>
        <taxon>Arundo</taxon>
    </lineage>
</organism>
<evidence type="ECO:0000313" key="2">
    <source>
        <dbReference type="EMBL" id="JAD74261.1"/>
    </source>
</evidence>
<protein>
    <submittedName>
        <fullName evidence="2">Uncharacterized protein</fullName>
    </submittedName>
</protein>
<proteinExistence type="predicted"/>
<accession>A0A0A9CF94</accession>
<dbReference type="EMBL" id="GBRH01223634">
    <property type="protein sequence ID" value="JAD74261.1"/>
    <property type="molecule type" value="Transcribed_RNA"/>
</dbReference>